<name>A0A6P4IC05_DROKI</name>
<dbReference type="Pfam" id="PF00086">
    <property type="entry name" value="Thyroglobulin_1"/>
    <property type="match status" value="2"/>
</dbReference>
<dbReference type="SUPFAM" id="SSF57610">
    <property type="entry name" value="Thyroglobulin type-1 domain"/>
    <property type="match status" value="2"/>
</dbReference>
<protein>
    <submittedName>
        <fullName evidence="15">SPARC-related modular calcium-binding protein 2 isoform X1</fullName>
    </submittedName>
</protein>
<keyword evidence="3 10" id="KW-0732">Signal</keyword>
<dbReference type="GO" id="GO:0005509">
    <property type="term" value="F:calcium ion binding"/>
    <property type="evidence" value="ECO:0007669"/>
    <property type="project" value="InterPro"/>
</dbReference>
<reference evidence="14" key="1">
    <citation type="submission" date="2025-05" db="UniProtKB">
        <authorList>
            <consortium name="RefSeq"/>
        </authorList>
    </citation>
    <scope>NUCLEOTIDE SEQUENCE [LARGE SCALE GENOMIC DNA]</scope>
    <source>
        <strain evidence="14">14028-0561.14</strain>
    </source>
</reference>
<dbReference type="Gene3D" id="1.10.238.10">
    <property type="entry name" value="EF-hand"/>
    <property type="match status" value="2"/>
</dbReference>
<dbReference type="InterPro" id="IPR036857">
    <property type="entry name" value="Thyroglobulin_1_sf"/>
</dbReference>
<dbReference type="CDD" id="cd00191">
    <property type="entry name" value="TY"/>
    <property type="match status" value="2"/>
</dbReference>
<dbReference type="GO" id="GO:0008201">
    <property type="term" value="F:heparin binding"/>
    <property type="evidence" value="ECO:0007669"/>
    <property type="project" value="TreeGrafter"/>
</dbReference>
<proteinExistence type="predicted"/>
<feature type="disulfide bond" evidence="8">
    <location>
        <begin position="114"/>
        <end position="121"/>
    </location>
</feature>
<dbReference type="GO" id="GO:0005604">
    <property type="term" value="C:basement membrane"/>
    <property type="evidence" value="ECO:0007669"/>
    <property type="project" value="TreeGrafter"/>
</dbReference>
<dbReference type="SMART" id="SM00280">
    <property type="entry name" value="KAZAL"/>
    <property type="match status" value="1"/>
</dbReference>
<evidence type="ECO:0000259" key="11">
    <source>
        <dbReference type="PROSITE" id="PS50222"/>
    </source>
</evidence>
<evidence type="ECO:0000256" key="8">
    <source>
        <dbReference type="PROSITE-ProRule" id="PRU00500"/>
    </source>
</evidence>
<feature type="domain" description="Thyroglobulin type-1" evidence="12">
    <location>
        <begin position="414"/>
        <end position="480"/>
    </location>
</feature>
<dbReference type="PANTHER" id="PTHR12352">
    <property type="entry name" value="SECRETED MODULAR CALCIUM-BINDING PROTEIN"/>
    <property type="match status" value="1"/>
</dbReference>
<dbReference type="Pfam" id="PF10591">
    <property type="entry name" value="SPARC_Ca_bdg"/>
    <property type="match status" value="2"/>
</dbReference>
<evidence type="ECO:0000313" key="14">
    <source>
        <dbReference type="Proteomes" id="UP001652661"/>
    </source>
</evidence>
<feature type="domain" description="EF-hand" evidence="11">
    <location>
        <begin position="214"/>
        <end position="249"/>
    </location>
</feature>
<dbReference type="InterPro" id="IPR000716">
    <property type="entry name" value="Thyroglobulin_1"/>
</dbReference>
<evidence type="ECO:0000256" key="5">
    <source>
        <dbReference type="ARBA" id="ARBA00022837"/>
    </source>
</evidence>
<feature type="domain" description="Thyroglobulin type-1" evidence="12">
    <location>
        <begin position="55"/>
        <end position="145"/>
    </location>
</feature>
<comment type="caution">
    <text evidence="8">Lacks conserved residue(s) required for the propagation of feature annotation.</text>
</comment>
<organism evidence="14 15">
    <name type="scientific">Drosophila kikkawai</name>
    <name type="common">Fruit fly</name>
    <dbReference type="NCBI Taxonomy" id="30033"/>
    <lineage>
        <taxon>Eukaryota</taxon>
        <taxon>Metazoa</taxon>
        <taxon>Ecdysozoa</taxon>
        <taxon>Arthropoda</taxon>
        <taxon>Hexapoda</taxon>
        <taxon>Insecta</taxon>
        <taxon>Pterygota</taxon>
        <taxon>Neoptera</taxon>
        <taxon>Endopterygota</taxon>
        <taxon>Diptera</taxon>
        <taxon>Brachycera</taxon>
        <taxon>Muscomorpha</taxon>
        <taxon>Ephydroidea</taxon>
        <taxon>Drosophilidae</taxon>
        <taxon>Drosophila</taxon>
        <taxon>Sophophora</taxon>
    </lineage>
</organism>
<evidence type="ECO:0000256" key="3">
    <source>
        <dbReference type="ARBA" id="ARBA00022729"/>
    </source>
</evidence>
<feature type="chain" id="PRO_5027649697" evidence="10">
    <location>
        <begin position="22"/>
        <end position="631"/>
    </location>
</feature>
<sequence length="631" mass="70831">MLARCVFFVTWLAVLIATGRSDDDQAMKLPACAAKQGECDDNEGPVCGTDGQTYPTRCHLLRAQCGGHQVSLKYHESCNACLEAVKYARRQQARDPDYFVPRCRKDGNYAAMQCYGKTGPCWCSDSQGRPIEDTSTPTRRGKPRCRAYRRNRRRLASHQMGYSPDTSASSKGSSESGAAGHRPCSKTDRAMFNGNLMRMLRNEAQNFLRQSSLSDAAILEWKFAKLDTNGNQLLDRQEVKELKKVLKRNVKPRRCGRTFGKYCDVTKDENLNALEWSICFTNKLNNRSAVVTLLASSAATAPPQSTHYHVHGTATNSNGKHRDHTNTNIIGSATGHHPHTYSEDVSGSEDNEDNYEDGGTGYGGEEDESDGGDLPNSRSHIPSLYRQNRMYFKAHILTVLNSKPETTSQDTESESNCWMDQSVALEEQGHGGKLFVPQCLPDGRYQRVQCYTSTSYCWCVNEDTGKSIPGTSVKNKRPQCEEDVVVRPMKGCTEPRKTQFLRELKAFLNTSLLPSSTTVANSTLWKSEDERIATLSFVYLDKNKNKSWERREWKVFRDLVTSASNLRRCGKKMPRYCDINGDKKISLAEWLNCLQASPRESATTVKPAAQSNETASPKRQGFNPLERYLKD</sequence>
<dbReference type="Pfam" id="PF07648">
    <property type="entry name" value="Kazal_2"/>
    <property type="match status" value="1"/>
</dbReference>
<dbReference type="PANTHER" id="PTHR12352:SF30">
    <property type="entry name" value="FI05255P"/>
    <property type="match status" value="1"/>
</dbReference>
<keyword evidence="6 8" id="KW-1015">Disulfide bond</keyword>
<evidence type="ECO:0000256" key="1">
    <source>
        <dbReference type="ARBA" id="ARBA00004613"/>
    </source>
</evidence>
<dbReference type="Gene3D" id="4.10.800.10">
    <property type="entry name" value="Thyroglobulin type-1"/>
    <property type="match status" value="2"/>
</dbReference>
<evidence type="ECO:0000256" key="9">
    <source>
        <dbReference type="SAM" id="MobiDB-lite"/>
    </source>
</evidence>
<feature type="disulfide bond" evidence="8">
    <location>
        <begin position="450"/>
        <end position="457"/>
    </location>
</feature>
<dbReference type="SMART" id="SM00211">
    <property type="entry name" value="TY"/>
    <property type="match status" value="2"/>
</dbReference>
<evidence type="ECO:0000259" key="13">
    <source>
        <dbReference type="PROSITE" id="PS51465"/>
    </source>
</evidence>
<keyword evidence="5" id="KW-0106">Calcium</keyword>
<feature type="region of interest" description="Disordered" evidence="9">
    <location>
        <begin position="600"/>
        <end position="631"/>
    </location>
</feature>
<dbReference type="InterPro" id="IPR002048">
    <property type="entry name" value="EF_hand_dom"/>
</dbReference>
<evidence type="ECO:0000256" key="7">
    <source>
        <dbReference type="ARBA" id="ARBA00023180"/>
    </source>
</evidence>
<dbReference type="InterPro" id="IPR051950">
    <property type="entry name" value="Dev_reg/Prot_inhib"/>
</dbReference>
<dbReference type="CDD" id="cd00104">
    <property type="entry name" value="KAZAL_FS"/>
    <property type="match status" value="1"/>
</dbReference>
<dbReference type="InterPro" id="IPR011992">
    <property type="entry name" value="EF-hand-dom_pair"/>
</dbReference>
<dbReference type="OrthoDB" id="5986054at2759"/>
<dbReference type="Proteomes" id="UP001652661">
    <property type="component" value="Chromosome 2R"/>
</dbReference>
<evidence type="ECO:0000256" key="6">
    <source>
        <dbReference type="ARBA" id="ARBA00023157"/>
    </source>
</evidence>
<dbReference type="AlphaFoldDB" id="A0A6P4IC05"/>
<dbReference type="Gene3D" id="3.30.60.30">
    <property type="match status" value="1"/>
</dbReference>
<feature type="domain" description="Kazal-like" evidence="13">
    <location>
        <begin position="26"/>
        <end position="80"/>
    </location>
</feature>
<feature type="compositionally biased region" description="Acidic residues" evidence="9">
    <location>
        <begin position="346"/>
        <end position="356"/>
    </location>
</feature>
<comment type="subcellular location">
    <subcellularLocation>
        <location evidence="1">Secreted</location>
    </subcellularLocation>
</comment>
<evidence type="ECO:0000259" key="12">
    <source>
        <dbReference type="PROSITE" id="PS51162"/>
    </source>
</evidence>
<dbReference type="PROSITE" id="PS00484">
    <property type="entry name" value="THYROGLOBULIN_1_1"/>
    <property type="match status" value="1"/>
</dbReference>
<dbReference type="GO" id="GO:0030198">
    <property type="term" value="P:extracellular matrix organization"/>
    <property type="evidence" value="ECO:0007669"/>
    <property type="project" value="TreeGrafter"/>
</dbReference>
<dbReference type="InterPro" id="IPR018247">
    <property type="entry name" value="EF_Hand_1_Ca_BS"/>
</dbReference>
<evidence type="ECO:0000313" key="15">
    <source>
        <dbReference type="RefSeq" id="XP_017020068.1"/>
    </source>
</evidence>
<feature type="region of interest" description="Disordered" evidence="9">
    <location>
        <begin position="300"/>
        <end position="381"/>
    </location>
</feature>
<evidence type="ECO:0000256" key="10">
    <source>
        <dbReference type="SAM" id="SignalP"/>
    </source>
</evidence>
<feature type="compositionally biased region" description="Polar residues" evidence="9">
    <location>
        <begin position="600"/>
        <end position="617"/>
    </location>
</feature>
<keyword evidence="14" id="KW-1185">Reference proteome</keyword>
<feature type="compositionally biased region" description="Low complexity" evidence="9">
    <location>
        <begin position="167"/>
        <end position="180"/>
    </location>
</feature>
<dbReference type="PROSITE" id="PS00018">
    <property type="entry name" value="EF_HAND_1"/>
    <property type="match status" value="2"/>
</dbReference>
<dbReference type="InterPro" id="IPR002350">
    <property type="entry name" value="Kazal_dom"/>
</dbReference>
<feature type="signal peptide" evidence="10">
    <location>
        <begin position="1"/>
        <end position="21"/>
    </location>
</feature>
<dbReference type="PROSITE" id="PS51162">
    <property type="entry name" value="THYROGLOBULIN_1_2"/>
    <property type="match status" value="2"/>
</dbReference>
<dbReference type="SUPFAM" id="SSF47473">
    <property type="entry name" value="EF-hand"/>
    <property type="match status" value="2"/>
</dbReference>
<feature type="region of interest" description="Disordered" evidence="9">
    <location>
        <begin position="130"/>
        <end position="187"/>
    </location>
</feature>
<evidence type="ECO:0000256" key="2">
    <source>
        <dbReference type="ARBA" id="ARBA00022525"/>
    </source>
</evidence>
<reference evidence="15" key="2">
    <citation type="submission" date="2025-08" db="UniProtKB">
        <authorList>
            <consortium name="RefSeq"/>
        </authorList>
    </citation>
    <scope>IDENTIFICATION</scope>
    <source>
        <strain evidence="15">14028-0561.14</strain>
        <tissue evidence="15">Whole fly</tissue>
    </source>
</reference>
<dbReference type="PROSITE" id="PS50222">
    <property type="entry name" value="EF_HAND_2"/>
    <property type="match status" value="1"/>
</dbReference>
<keyword evidence="7" id="KW-0325">Glycoprotein</keyword>
<gene>
    <name evidence="15" type="primary">magu</name>
</gene>
<feature type="compositionally biased region" description="Basic residues" evidence="9">
    <location>
        <begin position="139"/>
        <end position="156"/>
    </location>
</feature>
<evidence type="ECO:0000256" key="4">
    <source>
        <dbReference type="ARBA" id="ARBA00022737"/>
    </source>
</evidence>
<keyword evidence="4" id="KW-0677">Repeat</keyword>
<dbReference type="CDD" id="cd16234">
    <property type="entry name" value="EFh_SPARC_SMOC"/>
    <property type="match status" value="2"/>
</dbReference>
<dbReference type="GO" id="GO:0050840">
    <property type="term" value="F:extracellular matrix binding"/>
    <property type="evidence" value="ECO:0007669"/>
    <property type="project" value="TreeGrafter"/>
</dbReference>
<dbReference type="PROSITE" id="PS51465">
    <property type="entry name" value="KAZAL_2"/>
    <property type="match status" value="1"/>
</dbReference>
<keyword evidence="2" id="KW-0964">Secreted</keyword>
<accession>A0A6P4IC05</accession>
<dbReference type="RefSeq" id="XP_017020068.1">
    <property type="nucleotide sequence ID" value="XM_017164579.3"/>
</dbReference>
<dbReference type="InterPro" id="IPR019577">
    <property type="entry name" value="SPARC/Testican_Ca-bd-dom"/>
</dbReference>
<dbReference type="GO" id="GO:0005615">
    <property type="term" value="C:extracellular space"/>
    <property type="evidence" value="ECO:0007669"/>
    <property type="project" value="TreeGrafter"/>
</dbReference>